<gene>
    <name evidence="3" type="ordered locus">syc0638_d</name>
</gene>
<dbReference type="GO" id="GO:0005509">
    <property type="term" value="F:calcium ion binding"/>
    <property type="evidence" value="ECO:0007669"/>
    <property type="project" value="InterPro"/>
</dbReference>
<evidence type="ECO:0000256" key="1">
    <source>
        <dbReference type="ARBA" id="ARBA00004613"/>
    </source>
</evidence>
<keyword evidence="2" id="KW-0964">Secreted</keyword>
<organism evidence="3 4">
    <name type="scientific">Synechococcus sp. (strain ATCC 27144 / PCC 6301 / SAUG 1402/1)</name>
    <name type="common">Anacystis nidulans</name>
    <dbReference type="NCBI Taxonomy" id="269084"/>
    <lineage>
        <taxon>Bacteria</taxon>
        <taxon>Bacillati</taxon>
        <taxon>Cyanobacteriota</taxon>
        <taxon>Cyanophyceae</taxon>
        <taxon>Synechococcales</taxon>
        <taxon>Synechococcaceae</taxon>
        <taxon>Synechococcus</taxon>
    </lineage>
</organism>
<dbReference type="GO" id="GO:0005576">
    <property type="term" value="C:extracellular region"/>
    <property type="evidence" value="ECO:0007669"/>
    <property type="project" value="UniProtKB-SubCell"/>
</dbReference>
<dbReference type="eggNOG" id="COG2931">
    <property type="taxonomic scope" value="Bacteria"/>
</dbReference>
<dbReference type="PRINTS" id="PR00313">
    <property type="entry name" value="CABNDNGRPT"/>
</dbReference>
<dbReference type="SMR" id="A0A0H3K0M3"/>
<dbReference type="InterPro" id="IPR018511">
    <property type="entry name" value="Hemolysin-typ_Ca-bd_CS"/>
</dbReference>
<dbReference type="SUPFAM" id="SSF51120">
    <property type="entry name" value="beta-Roll"/>
    <property type="match status" value="1"/>
</dbReference>
<dbReference type="PROSITE" id="PS00330">
    <property type="entry name" value="HEMOLYSIN_CALCIUM"/>
    <property type="match status" value="4"/>
</dbReference>
<protein>
    <recommendedName>
        <fullName evidence="5">Type I secretion target GGXGXDXXX repeat protein domain protein</fullName>
    </recommendedName>
</protein>
<reference evidence="3 4" key="1">
    <citation type="journal article" date="2007" name="Photosyn. Res.">
        <title>Complete nucleotide sequence of the freshwater unicellular cyanobacterium Synechococcus elongatus PCC 6301 chromosome: gene content and organization.</title>
        <authorList>
            <person name="Sugita C."/>
            <person name="Ogata K."/>
            <person name="Shikata M."/>
            <person name="Jikuya H."/>
            <person name="Takano J."/>
            <person name="Furumichi M."/>
            <person name="Kanehisa M."/>
            <person name="Omata T."/>
            <person name="Sugiura M."/>
            <person name="Sugita M."/>
        </authorList>
    </citation>
    <scope>NUCLEOTIDE SEQUENCE [LARGE SCALE GENOMIC DNA]</scope>
    <source>
        <strain evidence="4">ATCC 27144 / PCC 6301 / SAUG 1402/1</strain>
    </source>
</reference>
<name>A0A0H3K0M3_SYNP6</name>
<dbReference type="InterPro" id="IPR001343">
    <property type="entry name" value="Hemolysn_Ca-bd"/>
</dbReference>
<evidence type="ECO:0008006" key="5">
    <source>
        <dbReference type="Google" id="ProtNLM"/>
    </source>
</evidence>
<dbReference type="Proteomes" id="UP000001175">
    <property type="component" value="Chromosome"/>
</dbReference>
<sequence length="319" mass="33287">MTCDQNHKLLRNTSRPGSGLSARVNVFFFQPSAMAFHSRIGSTSQVKSSLKLLKSLEPVNTSNLSAPTPTPAPTPAITTYGSAGNDNLLGGFSADIIYGGDGNDVLSGGTTYSMASYFNGQYINDLSGDTLYGEAGNDLLLGGLGRDYLYGGVGDDTLEGYGFKPQLSQVAVDDTFPFEIEGNFLDGGEGNDVLLGSMGNDTLIGGTGDDVLNGRGGRDLITGGLGSDQFVINVESYRDSATFPNTFATILDFSAEDTLRVDRPVILQLGSASAVSINQVNLYTTSDSGSLDLIASIQSTAFASVSDLATAVMNDLLGL</sequence>
<dbReference type="Pfam" id="PF00353">
    <property type="entry name" value="HemolysinCabind"/>
    <property type="match status" value="3"/>
</dbReference>
<dbReference type="Gene3D" id="2.150.10.10">
    <property type="entry name" value="Serralysin-like metalloprotease, C-terminal"/>
    <property type="match status" value="2"/>
</dbReference>
<evidence type="ECO:0000256" key="2">
    <source>
        <dbReference type="ARBA" id="ARBA00022525"/>
    </source>
</evidence>
<accession>A0A0H3K0M3</accession>
<dbReference type="PANTHER" id="PTHR38340">
    <property type="entry name" value="S-LAYER PROTEIN"/>
    <property type="match status" value="1"/>
</dbReference>
<proteinExistence type="predicted"/>
<dbReference type="InterPro" id="IPR050557">
    <property type="entry name" value="RTX_toxin/Mannuronan_C5-epim"/>
</dbReference>
<dbReference type="AlphaFoldDB" id="A0A0H3K0M3"/>
<evidence type="ECO:0000313" key="3">
    <source>
        <dbReference type="EMBL" id="BAD78828.1"/>
    </source>
</evidence>
<evidence type="ECO:0000313" key="4">
    <source>
        <dbReference type="Proteomes" id="UP000001175"/>
    </source>
</evidence>
<dbReference type="EMBL" id="AP008231">
    <property type="protein sequence ID" value="BAD78828.1"/>
    <property type="molecule type" value="Genomic_DNA"/>
</dbReference>
<dbReference type="InterPro" id="IPR011049">
    <property type="entry name" value="Serralysin-like_metalloprot_C"/>
</dbReference>
<comment type="subcellular location">
    <subcellularLocation>
        <location evidence="1">Secreted</location>
    </subcellularLocation>
</comment>
<dbReference type="KEGG" id="syc:syc0638_d"/>
<dbReference type="PANTHER" id="PTHR38340:SF1">
    <property type="entry name" value="S-LAYER PROTEIN"/>
    <property type="match status" value="1"/>
</dbReference>